<reference evidence="2" key="1">
    <citation type="journal article" date="2015" name="Nature">
        <title>Complex archaea that bridge the gap between prokaryotes and eukaryotes.</title>
        <authorList>
            <person name="Spang A."/>
            <person name="Saw J.H."/>
            <person name="Jorgensen S.L."/>
            <person name="Zaremba-Niedzwiedzka K."/>
            <person name="Martijn J."/>
            <person name="Lind A.E."/>
            <person name="van Eijk R."/>
            <person name="Schleper C."/>
            <person name="Guy L."/>
            <person name="Ettema T.J."/>
        </authorList>
    </citation>
    <scope>NUCLEOTIDE SEQUENCE</scope>
</reference>
<dbReference type="AlphaFoldDB" id="A0A0F9NKY8"/>
<comment type="caution">
    <text evidence="2">The sequence shown here is derived from an EMBL/GenBank/DDBJ whole genome shotgun (WGS) entry which is preliminary data.</text>
</comment>
<evidence type="ECO:0000256" key="1">
    <source>
        <dbReference type="SAM" id="Phobius"/>
    </source>
</evidence>
<dbReference type="EMBL" id="LAZR01006818">
    <property type="protein sequence ID" value="KKM89425.1"/>
    <property type="molecule type" value="Genomic_DNA"/>
</dbReference>
<protein>
    <submittedName>
        <fullName evidence="2">Uncharacterized protein</fullName>
    </submittedName>
</protein>
<sequence>MSSLIDALNGPPYGDGAMFIASMWGLLWGITLGAIYLGKHR</sequence>
<name>A0A0F9NKY8_9ZZZZ</name>
<proteinExistence type="predicted"/>
<accession>A0A0F9NKY8</accession>
<gene>
    <name evidence="2" type="ORF">LCGC14_1248920</name>
</gene>
<organism evidence="2">
    <name type="scientific">marine sediment metagenome</name>
    <dbReference type="NCBI Taxonomy" id="412755"/>
    <lineage>
        <taxon>unclassified sequences</taxon>
        <taxon>metagenomes</taxon>
        <taxon>ecological metagenomes</taxon>
    </lineage>
</organism>
<keyword evidence="1" id="KW-1133">Transmembrane helix</keyword>
<keyword evidence="1" id="KW-0812">Transmembrane</keyword>
<evidence type="ECO:0000313" key="2">
    <source>
        <dbReference type="EMBL" id="KKM89425.1"/>
    </source>
</evidence>
<keyword evidence="1" id="KW-0472">Membrane</keyword>
<feature type="transmembrane region" description="Helical" evidence="1">
    <location>
        <begin position="16"/>
        <end position="37"/>
    </location>
</feature>